<proteinExistence type="predicted"/>
<dbReference type="AlphaFoldDB" id="A0A9Q1IC15"/>
<evidence type="ECO:0000256" key="1">
    <source>
        <dbReference type="SAM" id="MobiDB-lite"/>
    </source>
</evidence>
<evidence type="ECO:0000313" key="3">
    <source>
        <dbReference type="Proteomes" id="UP001152622"/>
    </source>
</evidence>
<reference evidence="2" key="1">
    <citation type="journal article" date="2023" name="Science">
        <title>Genome structures resolve the early diversification of teleost fishes.</title>
        <authorList>
            <person name="Parey E."/>
            <person name="Louis A."/>
            <person name="Montfort J."/>
            <person name="Bouchez O."/>
            <person name="Roques C."/>
            <person name="Iampietro C."/>
            <person name="Lluch J."/>
            <person name="Castinel A."/>
            <person name="Donnadieu C."/>
            <person name="Desvignes T."/>
            <person name="Floi Bucao C."/>
            <person name="Jouanno E."/>
            <person name="Wen M."/>
            <person name="Mejri S."/>
            <person name="Dirks R."/>
            <person name="Jansen H."/>
            <person name="Henkel C."/>
            <person name="Chen W.J."/>
            <person name="Zahm M."/>
            <person name="Cabau C."/>
            <person name="Klopp C."/>
            <person name="Thompson A.W."/>
            <person name="Robinson-Rechavi M."/>
            <person name="Braasch I."/>
            <person name="Lecointre G."/>
            <person name="Bobe J."/>
            <person name="Postlethwait J.H."/>
            <person name="Berthelot C."/>
            <person name="Roest Crollius H."/>
            <person name="Guiguen Y."/>
        </authorList>
    </citation>
    <scope>NUCLEOTIDE SEQUENCE</scope>
    <source>
        <strain evidence="2">WJC10195</strain>
    </source>
</reference>
<accession>A0A9Q1IC15</accession>
<dbReference type="Proteomes" id="UP001152622">
    <property type="component" value="Chromosome 20"/>
</dbReference>
<feature type="region of interest" description="Disordered" evidence="1">
    <location>
        <begin position="85"/>
        <end position="104"/>
    </location>
</feature>
<sequence length="122" mass="14136">MRATWPRCAVILHEILIRIRRRGSSAFNQCRCAWSRGRSEAITARGFVGDYVAHCFPRFARLPKVTQRLWRGATWQRVICGSEPHNRESMRERPGARTPPLRPGRETDDAFHCCVCQLQQTD</sequence>
<name>A0A9Q1IC15_SYNKA</name>
<dbReference type="EMBL" id="JAINUF010000020">
    <property type="protein sequence ID" value="KAJ8336238.1"/>
    <property type="molecule type" value="Genomic_DNA"/>
</dbReference>
<gene>
    <name evidence="2" type="ORF">SKAU_G00395810</name>
</gene>
<feature type="compositionally biased region" description="Basic and acidic residues" evidence="1">
    <location>
        <begin position="85"/>
        <end position="95"/>
    </location>
</feature>
<comment type="caution">
    <text evidence="2">The sequence shown here is derived from an EMBL/GenBank/DDBJ whole genome shotgun (WGS) entry which is preliminary data.</text>
</comment>
<evidence type="ECO:0000313" key="2">
    <source>
        <dbReference type="EMBL" id="KAJ8336238.1"/>
    </source>
</evidence>
<protein>
    <submittedName>
        <fullName evidence="2">Uncharacterized protein</fullName>
    </submittedName>
</protein>
<keyword evidence="3" id="KW-1185">Reference proteome</keyword>
<organism evidence="2 3">
    <name type="scientific">Synaphobranchus kaupii</name>
    <name type="common">Kaup's arrowtooth eel</name>
    <dbReference type="NCBI Taxonomy" id="118154"/>
    <lineage>
        <taxon>Eukaryota</taxon>
        <taxon>Metazoa</taxon>
        <taxon>Chordata</taxon>
        <taxon>Craniata</taxon>
        <taxon>Vertebrata</taxon>
        <taxon>Euteleostomi</taxon>
        <taxon>Actinopterygii</taxon>
        <taxon>Neopterygii</taxon>
        <taxon>Teleostei</taxon>
        <taxon>Anguilliformes</taxon>
        <taxon>Synaphobranchidae</taxon>
        <taxon>Synaphobranchus</taxon>
    </lineage>
</organism>